<evidence type="ECO:0000313" key="2">
    <source>
        <dbReference type="EMBL" id="GBP80522.1"/>
    </source>
</evidence>
<dbReference type="Proteomes" id="UP000299102">
    <property type="component" value="Unassembled WGS sequence"/>
</dbReference>
<feature type="compositionally biased region" description="Basic and acidic residues" evidence="1">
    <location>
        <begin position="142"/>
        <end position="151"/>
    </location>
</feature>
<reference evidence="2 3" key="1">
    <citation type="journal article" date="2019" name="Commun. Biol.">
        <title>The bagworm genome reveals a unique fibroin gene that provides high tensile strength.</title>
        <authorList>
            <person name="Kono N."/>
            <person name="Nakamura H."/>
            <person name="Ohtoshi R."/>
            <person name="Tomita M."/>
            <person name="Numata K."/>
            <person name="Arakawa K."/>
        </authorList>
    </citation>
    <scope>NUCLEOTIDE SEQUENCE [LARGE SCALE GENOMIC DNA]</scope>
</reference>
<evidence type="ECO:0000256" key="1">
    <source>
        <dbReference type="SAM" id="MobiDB-lite"/>
    </source>
</evidence>
<feature type="compositionally biased region" description="Acidic residues" evidence="1">
    <location>
        <begin position="152"/>
        <end position="161"/>
    </location>
</feature>
<feature type="region of interest" description="Disordered" evidence="1">
    <location>
        <begin position="133"/>
        <end position="161"/>
    </location>
</feature>
<organism evidence="2 3">
    <name type="scientific">Eumeta variegata</name>
    <name type="common">Bagworm moth</name>
    <name type="synonym">Eumeta japonica</name>
    <dbReference type="NCBI Taxonomy" id="151549"/>
    <lineage>
        <taxon>Eukaryota</taxon>
        <taxon>Metazoa</taxon>
        <taxon>Ecdysozoa</taxon>
        <taxon>Arthropoda</taxon>
        <taxon>Hexapoda</taxon>
        <taxon>Insecta</taxon>
        <taxon>Pterygota</taxon>
        <taxon>Neoptera</taxon>
        <taxon>Endopterygota</taxon>
        <taxon>Lepidoptera</taxon>
        <taxon>Glossata</taxon>
        <taxon>Ditrysia</taxon>
        <taxon>Tineoidea</taxon>
        <taxon>Psychidae</taxon>
        <taxon>Oiketicinae</taxon>
        <taxon>Eumeta</taxon>
    </lineage>
</organism>
<evidence type="ECO:0000313" key="3">
    <source>
        <dbReference type="Proteomes" id="UP000299102"/>
    </source>
</evidence>
<protein>
    <submittedName>
        <fullName evidence="2">Uncharacterized protein</fullName>
    </submittedName>
</protein>
<feature type="region of interest" description="Disordered" evidence="1">
    <location>
        <begin position="1"/>
        <end position="28"/>
    </location>
</feature>
<dbReference type="AlphaFoldDB" id="A0A4C1YZZ3"/>
<keyword evidence="3" id="KW-1185">Reference proteome</keyword>
<dbReference type="EMBL" id="BGZK01001466">
    <property type="protein sequence ID" value="GBP80522.1"/>
    <property type="molecule type" value="Genomic_DNA"/>
</dbReference>
<accession>A0A4C1YZZ3</accession>
<comment type="caution">
    <text evidence="2">The sequence shown here is derived from an EMBL/GenBank/DDBJ whole genome shotgun (WGS) entry which is preliminary data.</text>
</comment>
<gene>
    <name evidence="2" type="ORF">EVAR_63272_1</name>
</gene>
<name>A0A4C1YZZ3_EUMVA</name>
<sequence length="161" mass="18484">MANVTATLRWAGSAGETPHSHRTQARRNRFRCSVSSSYSFVGLYHEPHSADVVFGRRRKRTSLTQSELRVSRGLFSGHITQPHVRGRQTRRELRPLSGQRGWFRTERDRVRFPTASERKRAWTNWLLSQLSGTPDTSVDVIPPRDPEKGDLDEQTDGEMIL</sequence>
<proteinExistence type="predicted"/>